<dbReference type="Pfam" id="PF07992">
    <property type="entry name" value="Pyr_redox_2"/>
    <property type="match status" value="1"/>
</dbReference>
<dbReference type="PANTHER" id="PTHR43557:SF2">
    <property type="entry name" value="RIESKE DOMAIN-CONTAINING PROTEIN-RELATED"/>
    <property type="match status" value="1"/>
</dbReference>
<dbReference type="EMBL" id="JBHTLX010000005">
    <property type="protein sequence ID" value="MFD1246830.1"/>
    <property type="molecule type" value="Genomic_DNA"/>
</dbReference>
<evidence type="ECO:0000256" key="4">
    <source>
        <dbReference type="ARBA" id="ARBA00023002"/>
    </source>
</evidence>
<dbReference type="Gene3D" id="3.50.50.60">
    <property type="entry name" value="FAD/NAD(P)-binding domain"/>
    <property type="match status" value="2"/>
</dbReference>
<evidence type="ECO:0000313" key="8">
    <source>
        <dbReference type="Proteomes" id="UP001597229"/>
    </source>
</evidence>
<feature type="domain" description="Reductase C-terminal" evidence="6">
    <location>
        <begin position="324"/>
        <end position="397"/>
    </location>
</feature>
<keyword evidence="4" id="KW-0560">Oxidoreductase</keyword>
<proteinExistence type="predicted"/>
<dbReference type="PANTHER" id="PTHR43557">
    <property type="entry name" value="APOPTOSIS-INDUCING FACTOR 1"/>
    <property type="match status" value="1"/>
</dbReference>
<dbReference type="SUPFAM" id="SSF51905">
    <property type="entry name" value="FAD/NAD(P)-binding domain"/>
    <property type="match status" value="2"/>
</dbReference>
<keyword evidence="2" id="KW-0285">Flavoprotein</keyword>
<name>A0ABW3VXJ0_9ACTN</name>
<feature type="domain" description="FAD/NAD(P)-binding" evidence="5">
    <location>
        <begin position="2"/>
        <end position="304"/>
    </location>
</feature>
<keyword evidence="8" id="KW-1185">Reference proteome</keyword>
<evidence type="ECO:0000256" key="1">
    <source>
        <dbReference type="ARBA" id="ARBA00001974"/>
    </source>
</evidence>
<evidence type="ECO:0000256" key="2">
    <source>
        <dbReference type="ARBA" id="ARBA00022630"/>
    </source>
</evidence>
<organism evidence="7 8">
    <name type="scientific">Nocardioides ginsengisoli</name>
    <dbReference type="NCBI Taxonomy" id="363868"/>
    <lineage>
        <taxon>Bacteria</taxon>
        <taxon>Bacillati</taxon>
        <taxon>Actinomycetota</taxon>
        <taxon>Actinomycetes</taxon>
        <taxon>Propionibacteriales</taxon>
        <taxon>Nocardioidaceae</taxon>
        <taxon>Nocardioides</taxon>
    </lineage>
</organism>
<comment type="cofactor">
    <cofactor evidence="1">
        <name>FAD</name>
        <dbReference type="ChEBI" id="CHEBI:57692"/>
    </cofactor>
</comment>
<dbReference type="RefSeq" id="WP_367917694.1">
    <property type="nucleotide sequence ID" value="NZ_BAABAC010000005.1"/>
</dbReference>
<dbReference type="InterPro" id="IPR023753">
    <property type="entry name" value="FAD/NAD-binding_dom"/>
</dbReference>
<dbReference type="Pfam" id="PF14759">
    <property type="entry name" value="Reductase_C"/>
    <property type="match status" value="1"/>
</dbReference>
<dbReference type="InterPro" id="IPR016156">
    <property type="entry name" value="FAD/NAD-linked_Rdtase_dimer_sf"/>
</dbReference>
<accession>A0ABW3VXJ0</accession>
<dbReference type="InterPro" id="IPR028202">
    <property type="entry name" value="Reductase_C"/>
</dbReference>
<dbReference type="PRINTS" id="PR00368">
    <property type="entry name" value="FADPNR"/>
</dbReference>
<comment type="caution">
    <text evidence="7">The sequence shown here is derived from an EMBL/GenBank/DDBJ whole genome shotgun (WGS) entry which is preliminary data.</text>
</comment>
<protein>
    <submittedName>
        <fullName evidence="7">NAD(P)/FAD-dependent oxidoreductase</fullName>
    </submittedName>
</protein>
<sequence>MLIVGAGQAAVEVATMLRKGDATLPITVAGAEGHLPYQRPPLSKQFLTGGVHADGLALRPPAFYEQNDIAVLTGTEVTAVELDSISPGGRASTASGHELDFTDLVFATGAKPRRLTVPGSDLAGVLYLRDLTDATALRTALERARNVVVVGGGFIGLETAAVAAAIGRRTHVVEAGDRLLGRVVAPVVSDFYRDAHARRGINIVLGAEISRIEGLRGAVTGVVLGDQSRLDADLVLVGIGAEPQTEIASRAGVHCQNGIVVDSLARTDCQGVFAAGDCTVQPHPVRPDESPVRLESVQNAVDQARVAAATILGADIGPPSVPRFWSNQGDLKLQTVGISRGWDQLVVRGSLREEKFSVLYFRERELIAADAVNSSADFAACRIALARGTSITPEAAGTVPELRALVA</sequence>
<keyword evidence="3" id="KW-0274">FAD</keyword>
<dbReference type="SUPFAM" id="SSF55424">
    <property type="entry name" value="FAD/NAD-linked reductases, dimerisation (C-terminal) domain"/>
    <property type="match status" value="1"/>
</dbReference>
<dbReference type="InterPro" id="IPR050446">
    <property type="entry name" value="FAD-oxidoreductase/Apoptosis"/>
</dbReference>
<evidence type="ECO:0000259" key="5">
    <source>
        <dbReference type="Pfam" id="PF07992"/>
    </source>
</evidence>
<dbReference type="InterPro" id="IPR036188">
    <property type="entry name" value="FAD/NAD-bd_sf"/>
</dbReference>
<evidence type="ECO:0000259" key="6">
    <source>
        <dbReference type="Pfam" id="PF14759"/>
    </source>
</evidence>
<evidence type="ECO:0000313" key="7">
    <source>
        <dbReference type="EMBL" id="MFD1246830.1"/>
    </source>
</evidence>
<gene>
    <name evidence="7" type="ORF">ACFQ3F_03420</name>
</gene>
<reference evidence="8" key="1">
    <citation type="journal article" date="2019" name="Int. J. Syst. Evol. Microbiol.">
        <title>The Global Catalogue of Microorganisms (GCM) 10K type strain sequencing project: providing services to taxonomists for standard genome sequencing and annotation.</title>
        <authorList>
            <consortium name="The Broad Institute Genomics Platform"/>
            <consortium name="The Broad Institute Genome Sequencing Center for Infectious Disease"/>
            <person name="Wu L."/>
            <person name="Ma J."/>
        </authorList>
    </citation>
    <scope>NUCLEOTIDE SEQUENCE [LARGE SCALE GENOMIC DNA]</scope>
    <source>
        <strain evidence="8">CCUG 52478</strain>
    </source>
</reference>
<dbReference type="PRINTS" id="PR00411">
    <property type="entry name" value="PNDRDTASEI"/>
</dbReference>
<dbReference type="Gene3D" id="3.30.390.30">
    <property type="match status" value="1"/>
</dbReference>
<dbReference type="Proteomes" id="UP001597229">
    <property type="component" value="Unassembled WGS sequence"/>
</dbReference>
<evidence type="ECO:0000256" key="3">
    <source>
        <dbReference type="ARBA" id="ARBA00022827"/>
    </source>
</evidence>